<dbReference type="Gene3D" id="3.30.300.130">
    <property type="entry name" value="Fe-S cluster assembly (FSCA)"/>
    <property type="match status" value="1"/>
</dbReference>
<dbReference type="InterPro" id="IPR014824">
    <property type="entry name" value="Nfu/NifU_N"/>
</dbReference>
<dbReference type="PANTHER" id="PTHR11178:SF1">
    <property type="entry name" value="NFU1 IRON-SULFUR CLUSTER SCAFFOLD HOMOLOG, MITOCHONDRIAL"/>
    <property type="match status" value="1"/>
</dbReference>
<dbReference type="EMBL" id="CP117811">
    <property type="protein sequence ID" value="WDE96778.1"/>
    <property type="molecule type" value="Genomic_DNA"/>
</dbReference>
<name>A0ABY7VXI3_9BACT</name>
<dbReference type="InterPro" id="IPR036498">
    <property type="entry name" value="Nfu/NifU_N_sf"/>
</dbReference>
<reference evidence="3 4" key="1">
    <citation type="submission" date="2023-02" db="EMBL/GenBank/DDBJ databases">
        <title>Genome sequence of Lentisphaera profundi SAORIC-696.</title>
        <authorList>
            <person name="Kim e."/>
            <person name="Cho J.-C."/>
            <person name="Choi A."/>
            <person name="Kang I."/>
        </authorList>
    </citation>
    <scope>NUCLEOTIDE SEQUENCE [LARGE SCALE GENOMIC DNA]</scope>
    <source>
        <strain evidence="3 4">SAORIC-696</strain>
    </source>
</reference>
<protein>
    <submittedName>
        <fullName evidence="3">NifU family protein</fullName>
    </submittedName>
</protein>
<dbReference type="PANTHER" id="PTHR11178">
    <property type="entry name" value="IRON-SULFUR CLUSTER SCAFFOLD PROTEIN NFU-RELATED"/>
    <property type="match status" value="1"/>
</dbReference>
<dbReference type="Proteomes" id="UP001214250">
    <property type="component" value="Chromosome 1"/>
</dbReference>
<evidence type="ECO:0000256" key="1">
    <source>
        <dbReference type="ARBA" id="ARBA00006420"/>
    </source>
</evidence>
<evidence type="ECO:0000313" key="3">
    <source>
        <dbReference type="EMBL" id="WDE96778.1"/>
    </source>
</evidence>
<dbReference type="InterPro" id="IPR001075">
    <property type="entry name" value="NIF_FeS_clus_asmbl_NifU_C"/>
</dbReference>
<dbReference type="RefSeq" id="WP_274150843.1">
    <property type="nucleotide sequence ID" value="NZ_CP117811.1"/>
</dbReference>
<comment type="similarity">
    <text evidence="1">Belongs to the NifU family.</text>
</comment>
<dbReference type="Pfam" id="PF01106">
    <property type="entry name" value="NifU"/>
    <property type="match status" value="1"/>
</dbReference>
<dbReference type="SUPFAM" id="SSF110836">
    <property type="entry name" value="Hypothetical protein SAV1430"/>
    <property type="match status" value="1"/>
</dbReference>
<dbReference type="InterPro" id="IPR034904">
    <property type="entry name" value="FSCA_dom_sf"/>
</dbReference>
<gene>
    <name evidence="3" type="ORF">PQO03_02235</name>
</gene>
<keyword evidence="4" id="KW-1185">Reference proteome</keyword>
<dbReference type="Pfam" id="PF08712">
    <property type="entry name" value="Nfu_N"/>
    <property type="match status" value="1"/>
</dbReference>
<proteinExistence type="inferred from homology"/>
<dbReference type="Gene3D" id="3.30.1370.70">
    <property type="entry name" value="Scaffold protein Nfu/NifU, N-terminal domain"/>
    <property type="match status" value="1"/>
</dbReference>
<organism evidence="3 4">
    <name type="scientific">Lentisphaera profundi</name>
    <dbReference type="NCBI Taxonomy" id="1658616"/>
    <lineage>
        <taxon>Bacteria</taxon>
        <taxon>Pseudomonadati</taxon>
        <taxon>Lentisphaerota</taxon>
        <taxon>Lentisphaeria</taxon>
        <taxon>Lentisphaerales</taxon>
        <taxon>Lentisphaeraceae</taxon>
        <taxon>Lentisphaera</taxon>
    </lineage>
</organism>
<evidence type="ECO:0000259" key="2">
    <source>
        <dbReference type="SMART" id="SM00932"/>
    </source>
</evidence>
<feature type="domain" description="Scaffold protein Nfu/NifU N-terminal" evidence="2">
    <location>
        <begin position="7"/>
        <end position="91"/>
    </location>
</feature>
<dbReference type="SUPFAM" id="SSF117916">
    <property type="entry name" value="Fe-S cluster assembly (FSCA) domain-like"/>
    <property type="match status" value="1"/>
</dbReference>
<dbReference type="SMART" id="SM00932">
    <property type="entry name" value="Nfu_N"/>
    <property type="match status" value="1"/>
</dbReference>
<sequence length="189" mass="21041">MDLKYFTQPTPNPNAVKFILNVDVISKGRVSYSKAEDCHNNDFAATLFAIDCIVQVHFFENVITVTQNGDMYWEELEDAVIALLQDGIDKHDPEFQVGEDEDERRAKLSPEVRQIEDILDRTVRPSLQGDGGDLMVLGYDLESKILKVMYEGACNSCASSTTGTLMAIKSTLQAEFDPDLEVAVIGEDV</sequence>
<accession>A0ABY7VXI3</accession>
<evidence type="ECO:0000313" key="4">
    <source>
        <dbReference type="Proteomes" id="UP001214250"/>
    </source>
</evidence>